<dbReference type="Pfam" id="PF03724">
    <property type="entry name" value="META"/>
    <property type="match status" value="1"/>
</dbReference>
<name>A0A7G9SDR0_9SPHN</name>
<dbReference type="PROSITE" id="PS51257">
    <property type="entry name" value="PROKAR_LIPOPROTEIN"/>
    <property type="match status" value="1"/>
</dbReference>
<dbReference type="PANTHER" id="PTHR35535">
    <property type="entry name" value="HEAT SHOCK PROTEIN HSLJ"/>
    <property type="match status" value="1"/>
</dbReference>
<dbReference type="KEGG" id="srhi:H9L12_05620"/>
<keyword evidence="2" id="KW-0732">Signal</keyword>
<dbReference type="PANTHER" id="PTHR35535:SF2">
    <property type="entry name" value="DUF306 DOMAIN-CONTAINING PROTEIN"/>
    <property type="match status" value="1"/>
</dbReference>
<dbReference type="EMBL" id="CP060717">
    <property type="protein sequence ID" value="QNN65985.1"/>
    <property type="molecule type" value="Genomic_DNA"/>
</dbReference>
<evidence type="ECO:0000259" key="3">
    <source>
        <dbReference type="Pfam" id="PF03724"/>
    </source>
</evidence>
<dbReference type="InterPro" id="IPR053147">
    <property type="entry name" value="Hsp_HslJ-like"/>
</dbReference>
<evidence type="ECO:0000313" key="4">
    <source>
        <dbReference type="EMBL" id="QNN65985.1"/>
    </source>
</evidence>
<evidence type="ECO:0000313" key="5">
    <source>
        <dbReference type="Proteomes" id="UP000515955"/>
    </source>
</evidence>
<feature type="signal peptide" evidence="2">
    <location>
        <begin position="1"/>
        <end position="21"/>
    </location>
</feature>
<evidence type="ECO:0000256" key="2">
    <source>
        <dbReference type="SAM" id="SignalP"/>
    </source>
</evidence>
<dbReference type="Proteomes" id="UP000515955">
    <property type="component" value="Chromosome"/>
</dbReference>
<dbReference type="InterPro" id="IPR005184">
    <property type="entry name" value="DUF306_Meta_HslJ"/>
</dbReference>
<accession>A0A7G9SDR0</accession>
<protein>
    <submittedName>
        <fullName evidence="4">META domain-containing protein</fullName>
    </submittedName>
</protein>
<dbReference type="InterPro" id="IPR038670">
    <property type="entry name" value="HslJ-like_sf"/>
</dbReference>
<dbReference type="Gene3D" id="2.40.128.270">
    <property type="match status" value="1"/>
</dbReference>
<gene>
    <name evidence="4" type="ORF">H9L12_05620</name>
</gene>
<keyword evidence="5" id="KW-1185">Reference proteome</keyword>
<dbReference type="AlphaFoldDB" id="A0A7G9SDR0"/>
<feature type="compositionally biased region" description="Pro residues" evidence="1">
    <location>
        <begin position="30"/>
        <end position="51"/>
    </location>
</feature>
<feature type="domain" description="DUF306" evidence="3">
    <location>
        <begin position="176"/>
        <end position="272"/>
    </location>
</feature>
<feature type="region of interest" description="Disordered" evidence="1">
    <location>
        <begin position="28"/>
        <end position="55"/>
    </location>
</feature>
<proteinExistence type="predicted"/>
<feature type="chain" id="PRO_5028951937" evidence="2">
    <location>
        <begin position="22"/>
        <end position="279"/>
    </location>
</feature>
<reference evidence="4 5" key="1">
    <citation type="submission" date="2020-08" db="EMBL/GenBank/DDBJ databases">
        <title>Genome sequence of Sphingomonas rhizophila KACC 19189T.</title>
        <authorList>
            <person name="Hyun D.-W."/>
            <person name="Bae J.-W."/>
        </authorList>
    </citation>
    <scope>NUCLEOTIDE SEQUENCE [LARGE SCALE GENOMIC DNA]</scope>
    <source>
        <strain evidence="4 5">KACC 19189</strain>
    </source>
</reference>
<sequence>MKTILALVPLALGLAACQTYPNDSYGYPGQPYPGPGPYPGQPYPGPDPFPSPSYEAPYRAIGTEPGWTLDITDRELRFDGDYGQFKVVQPKPQRIVGAAGEIYDTPRLNVNIIRGQQCSDGMSDRTYPDRVEVRADGRLYRGCGAPIDFYNRGEGGWQGPDNAPPPILPGGSIGSLAETNWRVLSIDNIRVPNTGYYMNFLPDRLSAKFGCNGMGGTYRVNGDKLTFGPLIGTKMACADMGFETKAGRILAAPLTVNLSNPERMILSNARGTIELQRVH</sequence>
<evidence type="ECO:0000256" key="1">
    <source>
        <dbReference type="SAM" id="MobiDB-lite"/>
    </source>
</evidence>
<dbReference type="RefSeq" id="WP_187542970.1">
    <property type="nucleotide sequence ID" value="NZ_CP060717.1"/>
</dbReference>
<organism evidence="4 5">
    <name type="scientific">Sphingomonas rhizophila</name>
    <dbReference type="NCBI Taxonomy" id="2071607"/>
    <lineage>
        <taxon>Bacteria</taxon>
        <taxon>Pseudomonadati</taxon>
        <taxon>Pseudomonadota</taxon>
        <taxon>Alphaproteobacteria</taxon>
        <taxon>Sphingomonadales</taxon>
        <taxon>Sphingomonadaceae</taxon>
        <taxon>Sphingomonas</taxon>
    </lineage>
</organism>